<evidence type="ECO:0000313" key="1">
    <source>
        <dbReference type="EMBL" id="KAJ8671787.1"/>
    </source>
</evidence>
<name>A0ACC2NNI2_9HYME</name>
<organism evidence="1 2">
    <name type="scientific">Eretmocerus hayati</name>
    <dbReference type="NCBI Taxonomy" id="131215"/>
    <lineage>
        <taxon>Eukaryota</taxon>
        <taxon>Metazoa</taxon>
        <taxon>Ecdysozoa</taxon>
        <taxon>Arthropoda</taxon>
        <taxon>Hexapoda</taxon>
        <taxon>Insecta</taxon>
        <taxon>Pterygota</taxon>
        <taxon>Neoptera</taxon>
        <taxon>Endopterygota</taxon>
        <taxon>Hymenoptera</taxon>
        <taxon>Apocrita</taxon>
        <taxon>Proctotrupomorpha</taxon>
        <taxon>Chalcidoidea</taxon>
        <taxon>Aphelinidae</taxon>
        <taxon>Aphelininae</taxon>
        <taxon>Eretmocerus</taxon>
    </lineage>
</organism>
<sequence length="168" mass="18550">MNQQVSEATAIKPSEIHENAALAEAKTGEGIAGRFSPADSIHADVGQWSAQECAERPEVDATPRNFIEVVLGGESFSELYDPGAQVPFVGPKIAKYYEKRMFKKEDMLKEEVGKGVTQTLGLLRKNMEFDGHSRTVIMEAVPDTSYDMVLGMDFMKAWMLDSENGDGR</sequence>
<dbReference type="EMBL" id="CM056743">
    <property type="protein sequence ID" value="KAJ8671787.1"/>
    <property type="molecule type" value="Genomic_DNA"/>
</dbReference>
<protein>
    <submittedName>
        <fullName evidence="1">Uncharacterized protein</fullName>
    </submittedName>
</protein>
<dbReference type="Proteomes" id="UP001239111">
    <property type="component" value="Chromosome 3"/>
</dbReference>
<reference evidence="1" key="1">
    <citation type="submission" date="2023-04" db="EMBL/GenBank/DDBJ databases">
        <title>A chromosome-level genome assembly of the parasitoid wasp Eretmocerus hayati.</title>
        <authorList>
            <person name="Zhong Y."/>
            <person name="Liu S."/>
            <person name="Liu Y."/>
        </authorList>
    </citation>
    <scope>NUCLEOTIDE SEQUENCE</scope>
    <source>
        <strain evidence="1">ZJU_SS_LIU_2023</strain>
    </source>
</reference>
<comment type="caution">
    <text evidence="1">The sequence shown here is derived from an EMBL/GenBank/DDBJ whole genome shotgun (WGS) entry which is preliminary data.</text>
</comment>
<keyword evidence="2" id="KW-1185">Reference proteome</keyword>
<proteinExistence type="predicted"/>
<accession>A0ACC2NNI2</accession>
<evidence type="ECO:0000313" key="2">
    <source>
        <dbReference type="Proteomes" id="UP001239111"/>
    </source>
</evidence>
<gene>
    <name evidence="1" type="ORF">QAD02_003046</name>
</gene>